<evidence type="ECO:0000313" key="2">
    <source>
        <dbReference type="Proteomes" id="UP000319209"/>
    </source>
</evidence>
<gene>
    <name evidence="1" type="ORF">FNB79_00655</name>
</gene>
<dbReference type="OrthoDB" id="9761723at2"/>
<accession>A0A516GM00</accession>
<name>A0A516GM00_9FLAO</name>
<dbReference type="EMBL" id="CP041637">
    <property type="protein sequence ID" value="QDO92552.1"/>
    <property type="molecule type" value="Genomic_DNA"/>
</dbReference>
<keyword evidence="2" id="KW-1185">Reference proteome</keyword>
<organism evidence="1 2">
    <name type="scientific">Formosa sediminum</name>
    <dbReference type="NCBI Taxonomy" id="2594004"/>
    <lineage>
        <taxon>Bacteria</taxon>
        <taxon>Pseudomonadati</taxon>
        <taxon>Bacteroidota</taxon>
        <taxon>Flavobacteriia</taxon>
        <taxon>Flavobacteriales</taxon>
        <taxon>Flavobacteriaceae</taxon>
        <taxon>Formosa</taxon>
    </lineage>
</organism>
<dbReference type="Proteomes" id="UP000319209">
    <property type="component" value="Chromosome"/>
</dbReference>
<reference evidence="1 2" key="1">
    <citation type="submission" date="2019-07" db="EMBL/GenBank/DDBJ databases">
        <title>Genome sequencing for Formosa sp. PS13.</title>
        <authorList>
            <person name="Park S.-J."/>
        </authorList>
    </citation>
    <scope>NUCLEOTIDE SEQUENCE [LARGE SCALE GENOMIC DNA]</scope>
    <source>
        <strain evidence="1 2">PS13</strain>
    </source>
</reference>
<protein>
    <recommendedName>
        <fullName evidence="3">SGNH/GDSL hydrolase family protein</fullName>
    </recommendedName>
</protein>
<dbReference type="AlphaFoldDB" id="A0A516GM00"/>
<evidence type="ECO:0000313" key="1">
    <source>
        <dbReference type="EMBL" id="QDO92552.1"/>
    </source>
</evidence>
<sequence>MEFLLRQIPNAYQIKSNYLIENKDSIQTLLVGSSHVLYGINPDFLTDKALNYGNVSQTIDIDYDIVSQYITELQALSTVVLRWSYTTPFEQLKKGDERWRLKDYAIYTTVHTETKLKYHFEMFSVKLKYNIERLYNYYILKKEIEHTNTSGWSMHMDASKLVNLETLGERIAKKHTAITDNYYTENVNILERIVKMCNKHNINVLLVTMPAYHSYVNKLDTLQLRKTIDAGVNMQQQYENCRYFNLLNDKRFDKQDFIDVDHLNATGAEKFSKLIDSLLTQ</sequence>
<dbReference type="KEGG" id="fop:FNB79_00655"/>
<evidence type="ECO:0008006" key="3">
    <source>
        <dbReference type="Google" id="ProtNLM"/>
    </source>
</evidence>
<proteinExistence type="predicted"/>